<organism evidence="1 2">
    <name type="scientific">Colletotrichum abscissum</name>
    <dbReference type="NCBI Taxonomy" id="1671311"/>
    <lineage>
        <taxon>Eukaryota</taxon>
        <taxon>Fungi</taxon>
        <taxon>Dikarya</taxon>
        <taxon>Ascomycota</taxon>
        <taxon>Pezizomycotina</taxon>
        <taxon>Sordariomycetes</taxon>
        <taxon>Hypocreomycetidae</taxon>
        <taxon>Glomerellales</taxon>
        <taxon>Glomerellaceae</taxon>
        <taxon>Colletotrichum</taxon>
        <taxon>Colletotrichum acutatum species complex</taxon>
    </lineage>
</organism>
<dbReference type="OrthoDB" id="4839021at2759"/>
<dbReference type="Proteomes" id="UP001056436">
    <property type="component" value="Unassembled WGS sequence"/>
</dbReference>
<evidence type="ECO:0000313" key="2">
    <source>
        <dbReference type="Proteomes" id="UP001056436"/>
    </source>
</evidence>
<sequence>MVKSGKSGPKKILMQWGFEFPPGPILSHDSTAHLVLTAIFGTELPWDENDMATLNREAGACLVRVFNTLVDRADLFGTLRGHPAFYATVATELNTRGELTGDALKALDEVYVRARRNRQAQTNSENNVTDLAAAVDAWIAIKDAFAALPPLQTLSLTARPNDMSALTAQLQGTDIVEPGQNMPAWPPSHFSPHEIALLAKPDLRAVLFGKTPQNPGASPPLPDKTTMPLETRAFLCSLALAKNEPNSKWTLALVPIGHFKDNMERRQWYNPSGGQSSNCLTVENSMIQAINAFRAGKNTYIALATPWFGRTWGAIPSVDDSALCPRLGFAIVLRQYGDGIELIIFDPIARYPHIMNNPQIKASLSRLFSFRQSIHDNTEAAIQRAGGRLIRGWYGGKLEAPANGADSVQLASEWIRLLVLADVGQGPDPLTVDDEQWAQWGFEEVQM</sequence>
<protein>
    <submittedName>
        <fullName evidence="1">Uncharacterized protein</fullName>
    </submittedName>
</protein>
<evidence type="ECO:0000313" key="1">
    <source>
        <dbReference type="EMBL" id="KAI3535249.1"/>
    </source>
</evidence>
<dbReference type="EMBL" id="SDAQ01000136">
    <property type="protein sequence ID" value="KAI3535249.1"/>
    <property type="molecule type" value="Genomic_DNA"/>
</dbReference>
<comment type="caution">
    <text evidence="1">The sequence shown here is derived from an EMBL/GenBank/DDBJ whole genome shotgun (WGS) entry which is preliminary data.</text>
</comment>
<accession>A0A9P9X3S9</accession>
<dbReference type="AlphaFoldDB" id="A0A9P9X3S9"/>
<reference evidence="1" key="1">
    <citation type="submission" date="2019-01" db="EMBL/GenBank/DDBJ databases">
        <title>Colletotrichum abscissum LGMF1257.</title>
        <authorList>
            <person name="Baroncelli R."/>
        </authorList>
    </citation>
    <scope>NUCLEOTIDE SEQUENCE</scope>
    <source>
        <strain evidence="1">Ca142</strain>
    </source>
</reference>
<keyword evidence="2" id="KW-1185">Reference proteome</keyword>
<proteinExistence type="predicted"/>
<name>A0A9P9X3S9_9PEZI</name>
<gene>
    <name evidence="1" type="ORF">CABS02_12995</name>
</gene>